<accession>A0A165K4Y2</accession>
<evidence type="ECO:0000313" key="8">
    <source>
        <dbReference type="EMBL" id="KZT62687.1"/>
    </source>
</evidence>
<dbReference type="GO" id="GO:0004022">
    <property type="term" value="F:alcohol dehydrogenase (NAD+) activity"/>
    <property type="evidence" value="ECO:0007669"/>
    <property type="project" value="TreeGrafter"/>
</dbReference>
<keyword evidence="3" id="KW-0479">Metal-binding</keyword>
<proteinExistence type="inferred from homology"/>
<dbReference type="PANTHER" id="PTHR42940:SF8">
    <property type="entry name" value="VACUOLAR PROTEIN SORTING-ASSOCIATED PROTEIN 11"/>
    <property type="match status" value="1"/>
</dbReference>
<evidence type="ECO:0000259" key="7">
    <source>
        <dbReference type="Pfam" id="PF08240"/>
    </source>
</evidence>
<evidence type="ECO:0000259" key="6">
    <source>
        <dbReference type="Pfam" id="PF00107"/>
    </source>
</evidence>
<dbReference type="InterPro" id="IPR013154">
    <property type="entry name" value="ADH-like_N"/>
</dbReference>
<feature type="domain" description="Alcohol dehydrogenase-like N-terminal" evidence="7">
    <location>
        <begin position="8"/>
        <end position="55"/>
    </location>
</feature>
<protein>
    <submittedName>
        <fullName evidence="8">NAD(P)-binding protein</fullName>
    </submittedName>
</protein>
<feature type="domain" description="Alcohol dehydrogenase-like C-terminal" evidence="6">
    <location>
        <begin position="95"/>
        <end position="221"/>
    </location>
</feature>
<dbReference type="Pfam" id="PF00107">
    <property type="entry name" value="ADH_zinc_N"/>
    <property type="match status" value="1"/>
</dbReference>
<dbReference type="SUPFAM" id="SSF50129">
    <property type="entry name" value="GroES-like"/>
    <property type="match status" value="1"/>
</dbReference>
<name>A0A165K4Y2_9BASI</name>
<dbReference type="OrthoDB" id="1879366at2759"/>
<dbReference type="SUPFAM" id="SSF51735">
    <property type="entry name" value="NAD(P)-binding Rossmann-fold domains"/>
    <property type="match status" value="1"/>
</dbReference>
<dbReference type="Proteomes" id="UP000076842">
    <property type="component" value="Unassembled WGS sequence"/>
</dbReference>
<dbReference type="InterPro" id="IPR011032">
    <property type="entry name" value="GroES-like_sf"/>
</dbReference>
<dbReference type="PANTHER" id="PTHR42940">
    <property type="entry name" value="ALCOHOL DEHYDROGENASE 1-RELATED"/>
    <property type="match status" value="1"/>
</dbReference>
<evidence type="ECO:0000256" key="3">
    <source>
        <dbReference type="ARBA" id="ARBA00022723"/>
    </source>
</evidence>
<dbReference type="Gene3D" id="3.40.50.720">
    <property type="entry name" value="NAD(P)-binding Rossmann-like Domain"/>
    <property type="match status" value="1"/>
</dbReference>
<dbReference type="GO" id="GO:0005737">
    <property type="term" value="C:cytoplasm"/>
    <property type="evidence" value="ECO:0007669"/>
    <property type="project" value="TreeGrafter"/>
</dbReference>
<dbReference type="GO" id="GO:0046872">
    <property type="term" value="F:metal ion binding"/>
    <property type="evidence" value="ECO:0007669"/>
    <property type="project" value="UniProtKB-KW"/>
</dbReference>
<dbReference type="STRING" id="1353952.A0A165K4Y2"/>
<comment type="similarity">
    <text evidence="2">Belongs to the zinc-containing alcohol dehydrogenase family.</text>
</comment>
<reference evidence="8 9" key="1">
    <citation type="journal article" date="2016" name="Mol. Biol. Evol.">
        <title>Comparative Genomics of Early-Diverging Mushroom-Forming Fungi Provides Insights into the Origins of Lignocellulose Decay Capabilities.</title>
        <authorList>
            <person name="Nagy L.G."/>
            <person name="Riley R."/>
            <person name="Tritt A."/>
            <person name="Adam C."/>
            <person name="Daum C."/>
            <person name="Floudas D."/>
            <person name="Sun H."/>
            <person name="Yadav J.S."/>
            <person name="Pangilinan J."/>
            <person name="Larsson K.H."/>
            <person name="Matsuura K."/>
            <person name="Barry K."/>
            <person name="Labutti K."/>
            <person name="Kuo R."/>
            <person name="Ohm R.A."/>
            <person name="Bhattacharya S.S."/>
            <person name="Shirouzu T."/>
            <person name="Yoshinaga Y."/>
            <person name="Martin F.M."/>
            <person name="Grigoriev I.V."/>
            <person name="Hibbett D.S."/>
        </authorList>
    </citation>
    <scope>NUCLEOTIDE SEQUENCE [LARGE SCALE GENOMIC DNA]</scope>
    <source>
        <strain evidence="8 9">HHB12733</strain>
    </source>
</reference>
<comment type="cofactor">
    <cofactor evidence="1">
        <name>Zn(2+)</name>
        <dbReference type="ChEBI" id="CHEBI:29105"/>
    </cofactor>
</comment>
<keyword evidence="4" id="KW-0862">Zinc</keyword>
<keyword evidence="5" id="KW-0560">Oxidoreductase</keyword>
<keyword evidence="9" id="KW-1185">Reference proteome</keyword>
<gene>
    <name evidence="8" type="ORF">CALCODRAFT_489690</name>
</gene>
<organism evidence="8 9">
    <name type="scientific">Calocera cornea HHB12733</name>
    <dbReference type="NCBI Taxonomy" id="1353952"/>
    <lineage>
        <taxon>Eukaryota</taxon>
        <taxon>Fungi</taxon>
        <taxon>Dikarya</taxon>
        <taxon>Basidiomycota</taxon>
        <taxon>Agaricomycotina</taxon>
        <taxon>Dacrymycetes</taxon>
        <taxon>Dacrymycetales</taxon>
        <taxon>Dacrymycetaceae</taxon>
        <taxon>Calocera</taxon>
    </lineage>
</organism>
<dbReference type="EMBL" id="KV423915">
    <property type="protein sequence ID" value="KZT62687.1"/>
    <property type="molecule type" value="Genomic_DNA"/>
</dbReference>
<dbReference type="InParanoid" id="A0A165K4Y2"/>
<dbReference type="InterPro" id="IPR036291">
    <property type="entry name" value="NAD(P)-bd_dom_sf"/>
</dbReference>
<evidence type="ECO:0000256" key="5">
    <source>
        <dbReference type="ARBA" id="ARBA00023002"/>
    </source>
</evidence>
<dbReference type="InterPro" id="IPR013149">
    <property type="entry name" value="ADH-like_C"/>
</dbReference>
<evidence type="ECO:0000256" key="1">
    <source>
        <dbReference type="ARBA" id="ARBA00001947"/>
    </source>
</evidence>
<dbReference type="Gene3D" id="3.90.180.10">
    <property type="entry name" value="Medium-chain alcohol dehydrogenases, catalytic domain"/>
    <property type="match status" value="1"/>
</dbReference>
<dbReference type="Pfam" id="PF08240">
    <property type="entry name" value="ADH_N"/>
    <property type="match status" value="1"/>
</dbReference>
<sequence>MRVGCLNYRDPCGVCEECKGGEVKFCKKMQMAGVTADGAMAEYMVADPLTTVPLPPTLPFEAAAPLFCAGATIYNALLTCALAPGQAVAIIGVGALGHLGVQFARVMGLRVVAVDARAAPLEMVATLRHPPDITVDATEGSAAALQRIPFPVDASIIATDAVAAYGFALELTRPHGTVVVVGQPREPIPVPYGALVFKDLTLRGSVLSSPEVCREMIKVFSENNLEVRTKAYALEEIEALLADSHRPDMAGKLVVRVAEEF</sequence>
<evidence type="ECO:0000256" key="4">
    <source>
        <dbReference type="ARBA" id="ARBA00022833"/>
    </source>
</evidence>
<evidence type="ECO:0000313" key="9">
    <source>
        <dbReference type="Proteomes" id="UP000076842"/>
    </source>
</evidence>
<evidence type="ECO:0000256" key="2">
    <source>
        <dbReference type="ARBA" id="ARBA00008072"/>
    </source>
</evidence>
<dbReference type="AlphaFoldDB" id="A0A165K4Y2"/>